<feature type="region of interest" description="Disordered" evidence="1">
    <location>
        <begin position="19"/>
        <end position="61"/>
    </location>
</feature>
<sequence length="81" mass="9155">MTTDWRALDKFVASQLMSQEDGVPDFGAHQEDDTNKTGQCNNEESNNNGIEMPSSSLLSDREEENRFISGFLCTNLDYDLM</sequence>
<accession>A0ABQ7E2J7</accession>
<evidence type="ECO:0000256" key="1">
    <source>
        <dbReference type="SAM" id="MobiDB-lite"/>
    </source>
</evidence>
<name>A0ABQ7E2J7_BRACR</name>
<reference evidence="2 3" key="1">
    <citation type="journal article" date="2020" name="BMC Genomics">
        <title>Intraspecific diversification of the crop wild relative Brassica cretica Lam. using demographic model selection.</title>
        <authorList>
            <person name="Kioukis A."/>
            <person name="Michalopoulou V.A."/>
            <person name="Briers L."/>
            <person name="Pirintsos S."/>
            <person name="Studholme D.J."/>
            <person name="Pavlidis P."/>
            <person name="Sarris P.F."/>
        </authorList>
    </citation>
    <scope>NUCLEOTIDE SEQUENCE [LARGE SCALE GENOMIC DNA]</scope>
    <source>
        <strain evidence="3">cv. PFS-1207/04</strain>
    </source>
</reference>
<gene>
    <name evidence="2" type="ORF">DY000_02027985</name>
</gene>
<evidence type="ECO:0000313" key="2">
    <source>
        <dbReference type="EMBL" id="KAF3591139.1"/>
    </source>
</evidence>
<evidence type="ECO:0000313" key="3">
    <source>
        <dbReference type="Proteomes" id="UP000266723"/>
    </source>
</evidence>
<protein>
    <submittedName>
        <fullName evidence="2">Uncharacterized protein</fullName>
    </submittedName>
</protein>
<dbReference type="Proteomes" id="UP000266723">
    <property type="component" value="Unassembled WGS sequence"/>
</dbReference>
<keyword evidence="3" id="KW-1185">Reference proteome</keyword>
<dbReference type="EMBL" id="QGKV02000299">
    <property type="protein sequence ID" value="KAF3591139.1"/>
    <property type="molecule type" value="Genomic_DNA"/>
</dbReference>
<organism evidence="2 3">
    <name type="scientific">Brassica cretica</name>
    <name type="common">Mustard</name>
    <dbReference type="NCBI Taxonomy" id="69181"/>
    <lineage>
        <taxon>Eukaryota</taxon>
        <taxon>Viridiplantae</taxon>
        <taxon>Streptophyta</taxon>
        <taxon>Embryophyta</taxon>
        <taxon>Tracheophyta</taxon>
        <taxon>Spermatophyta</taxon>
        <taxon>Magnoliopsida</taxon>
        <taxon>eudicotyledons</taxon>
        <taxon>Gunneridae</taxon>
        <taxon>Pentapetalae</taxon>
        <taxon>rosids</taxon>
        <taxon>malvids</taxon>
        <taxon>Brassicales</taxon>
        <taxon>Brassicaceae</taxon>
        <taxon>Brassiceae</taxon>
        <taxon>Brassica</taxon>
    </lineage>
</organism>
<comment type="caution">
    <text evidence="2">The sequence shown here is derived from an EMBL/GenBank/DDBJ whole genome shotgun (WGS) entry which is preliminary data.</text>
</comment>
<feature type="compositionally biased region" description="Polar residues" evidence="1">
    <location>
        <begin position="36"/>
        <end position="58"/>
    </location>
</feature>
<proteinExistence type="predicted"/>